<organism evidence="3 4">
    <name type="scientific">Tectimicrobiota bacterium</name>
    <dbReference type="NCBI Taxonomy" id="2528274"/>
    <lineage>
        <taxon>Bacteria</taxon>
        <taxon>Pseudomonadati</taxon>
        <taxon>Nitrospinota/Tectimicrobiota group</taxon>
        <taxon>Candidatus Tectimicrobiota</taxon>
    </lineage>
</organism>
<sequence length="65" mass="7101">MYRSFDSQSITPLVGTDGIFSAHADGTVFSARLSTQDVPEPATWLLVGTGSLGVGLLFWRRRTTR</sequence>
<evidence type="ECO:0000256" key="1">
    <source>
        <dbReference type="SAM" id="Phobius"/>
    </source>
</evidence>
<dbReference type="EMBL" id="VGLS01001047">
    <property type="protein sequence ID" value="MBM3226782.1"/>
    <property type="molecule type" value="Genomic_DNA"/>
</dbReference>
<comment type="caution">
    <text evidence="3">The sequence shown here is derived from an EMBL/GenBank/DDBJ whole genome shotgun (WGS) entry which is preliminary data.</text>
</comment>
<accession>A0A938B324</accession>
<dbReference type="InterPro" id="IPR013424">
    <property type="entry name" value="Ice-binding_C"/>
</dbReference>
<proteinExistence type="predicted"/>
<dbReference type="NCBIfam" id="TIGR02595">
    <property type="entry name" value="PEP_CTERM"/>
    <property type="match status" value="1"/>
</dbReference>
<feature type="domain" description="Ice-binding protein C-terminal" evidence="2">
    <location>
        <begin position="37"/>
        <end position="62"/>
    </location>
</feature>
<reference evidence="3" key="1">
    <citation type="submission" date="2019-03" db="EMBL/GenBank/DDBJ databases">
        <title>Lake Tanganyika Metagenome-Assembled Genomes (MAGs).</title>
        <authorList>
            <person name="Tran P."/>
        </authorList>
    </citation>
    <scope>NUCLEOTIDE SEQUENCE</scope>
    <source>
        <strain evidence="3">K_DeepCast_65m_m2_066</strain>
    </source>
</reference>
<evidence type="ECO:0000313" key="4">
    <source>
        <dbReference type="Proteomes" id="UP000712673"/>
    </source>
</evidence>
<evidence type="ECO:0000313" key="3">
    <source>
        <dbReference type="EMBL" id="MBM3226782.1"/>
    </source>
</evidence>
<name>A0A938B324_UNCTE</name>
<gene>
    <name evidence="3" type="ORF">FJZ47_23710</name>
</gene>
<protein>
    <submittedName>
        <fullName evidence="3">PEP-CTERM sorting domain-containing protein</fullName>
    </submittedName>
</protein>
<feature type="transmembrane region" description="Helical" evidence="1">
    <location>
        <begin position="42"/>
        <end position="59"/>
    </location>
</feature>
<evidence type="ECO:0000259" key="2">
    <source>
        <dbReference type="Pfam" id="PF07589"/>
    </source>
</evidence>
<keyword evidence="1" id="KW-1133">Transmembrane helix</keyword>
<keyword evidence="1" id="KW-0472">Membrane</keyword>
<dbReference type="AlphaFoldDB" id="A0A938B324"/>
<keyword evidence="1" id="KW-0812">Transmembrane</keyword>
<dbReference type="Pfam" id="PF07589">
    <property type="entry name" value="PEP-CTERM"/>
    <property type="match status" value="1"/>
</dbReference>
<dbReference type="Proteomes" id="UP000712673">
    <property type="component" value="Unassembled WGS sequence"/>
</dbReference>